<protein>
    <submittedName>
        <fullName evidence="1">ADP-ribosylglycohydrolase family protein</fullName>
    </submittedName>
</protein>
<reference evidence="1 2" key="1">
    <citation type="submission" date="2020-10" db="EMBL/GenBank/DDBJ databases">
        <title>Complete genome sequence of Paludibaculum fermentans P105T, a facultatively anaerobic acidobacterium capable of dissimilatory Fe(III) reduction.</title>
        <authorList>
            <person name="Dedysh S.N."/>
            <person name="Beletsky A.V."/>
            <person name="Kulichevskaya I.S."/>
            <person name="Mardanov A.V."/>
            <person name="Ravin N.V."/>
        </authorList>
    </citation>
    <scope>NUCLEOTIDE SEQUENCE [LARGE SCALE GENOMIC DNA]</scope>
    <source>
        <strain evidence="1 2">P105</strain>
    </source>
</reference>
<dbReference type="SUPFAM" id="SSF101478">
    <property type="entry name" value="ADP-ribosylglycohydrolase"/>
    <property type="match status" value="1"/>
</dbReference>
<keyword evidence="2" id="KW-1185">Reference proteome</keyword>
<gene>
    <name evidence="1" type="ORF">IRI77_31540</name>
</gene>
<dbReference type="RefSeq" id="WP_194448925.1">
    <property type="nucleotide sequence ID" value="NZ_CP063849.1"/>
</dbReference>
<dbReference type="Gene3D" id="2.60.120.260">
    <property type="entry name" value="Galactose-binding domain-like"/>
    <property type="match status" value="1"/>
</dbReference>
<sequence length="515" mass="56524">MNRFSAAFILSISLCAAQPAKTRTISLADLKDRIRGGWAGQMFGVSYGAPTEFRFNEKIIPVDKLPEWKPSKVDNALNQDDLYVDMTFAKVLDDKGLDATTDDFGAMFKNARYNLWHANLAARRALKRGVPATLSGTPKYNAHANDIDFQIEADFIGLMTPGLPQVANDIAWRAGRVMNYGDGIYGGMFVGCMYADAFFESDPHKVVEAGLACIPAKSPYGQLISDLMTWHKQNPNDWEKAWHLIEEKWNKREPCPEGALKPFNIDAKINGAYIALGLLYGDGDMTKTIQISTRAGQDSDCNPSSAAGVLGTMLGWNRIPDQWKSGIPPLANRKFQYTDFTFETIVDSTYNRALAVVKRAGGKVEGDKLTVPAQAAKAPKLEVWDDYGSPAERVAINDPRWQWNGHWTDESSRNTGSRISSTKGASAEISFEGRGVILVGLYLPDGGLADVYMDGKLASTVDVYPDEDASKGGESVYHDFALKPGKHTLKLVVKGEPYQGSKGAKIALSNLVVFR</sequence>
<dbReference type="InterPro" id="IPR005502">
    <property type="entry name" value="Ribosyl_crysJ1"/>
</dbReference>
<dbReference type="EMBL" id="CP063849">
    <property type="protein sequence ID" value="QOY87256.1"/>
    <property type="molecule type" value="Genomic_DNA"/>
</dbReference>
<dbReference type="Pfam" id="PF03747">
    <property type="entry name" value="ADP_ribosyl_GH"/>
    <property type="match status" value="1"/>
</dbReference>
<dbReference type="KEGG" id="pfer:IRI77_31540"/>
<dbReference type="Proteomes" id="UP000593892">
    <property type="component" value="Chromosome"/>
</dbReference>
<organism evidence="1 2">
    <name type="scientific">Paludibaculum fermentans</name>
    <dbReference type="NCBI Taxonomy" id="1473598"/>
    <lineage>
        <taxon>Bacteria</taxon>
        <taxon>Pseudomonadati</taxon>
        <taxon>Acidobacteriota</taxon>
        <taxon>Terriglobia</taxon>
        <taxon>Bryobacterales</taxon>
        <taxon>Bryobacteraceae</taxon>
        <taxon>Paludibaculum</taxon>
    </lineage>
</organism>
<dbReference type="Gene3D" id="1.10.4080.10">
    <property type="entry name" value="ADP-ribosylation/Crystallin J1"/>
    <property type="match status" value="1"/>
</dbReference>
<dbReference type="AlphaFoldDB" id="A0A7S7NP80"/>
<evidence type="ECO:0000313" key="1">
    <source>
        <dbReference type="EMBL" id="QOY87256.1"/>
    </source>
</evidence>
<dbReference type="InterPro" id="IPR036705">
    <property type="entry name" value="Ribosyl_crysJ1_sf"/>
</dbReference>
<accession>A0A7S7NP80</accession>
<evidence type="ECO:0000313" key="2">
    <source>
        <dbReference type="Proteomes" id="UP000593892"/>
    </source>
</evidence>
<keyword evidence="1" id="KW-0378">Hydrolase</keyword>
<proteinExistence type="predicted"/>
<dbReference type="GO" id="GO:0016787">
    <property type="term" value="F:hydrolase activity"/>
    <property type="evidence" value="ECO:0007669"/>
    <property type="project" value="UniProtKB-KW"/>
</dbReference>
<name>A0A7S7NP80_PALFE</name>